<evidence type="ECO:0000313" key="3">
    <source>
        <dbReference type="Proteomes" id="UP000481964"/>
    </source>
</evidence>
<dbReference type="GO" id="GO:0032259">
    <property type="term" value="P:methylation"/>
    <property type="evidence" value="ECO:0007669"/>
    <property type="project" value="UniProtKB-KW"/>
</dbReference>
<name>A0A7C9L7N6_9FIRM</name>
<accession>A0A7C9L7N6</accession>
<keyword evidence="2" id="KW-0808">Transferase</keyword>
<dbReference type="InterPro" id="IPR029063">
    <property type="entry name" value="SAM-dependent_MTases_sf"/>
</dbReference>
<dbReference type="Gene3D" id="3.40.50.150">
    <property type="entry name" value="Vaccinia Virus protein VP39"/>
    <property type="match status" value="1"/>
</dbReference>
<dbReference type="EMBL" id="WKRD01000001">
    <property type="protein sequence ID" value="MSC55993.1"/>
    <property type="molecule type" value="Genomic_DNA"/>
</dbReference>
<gene>
    <name evidence="2" type="ORF">GKE48_00780</name>
</gene>
<dbReference type="GO" id="GO:0008168">
    <property type="term" value="F:methyltransferase activity"/>
    <property type="evidence" value="ECO:0007669"/>
    <property type="project" value="UniProtKB-KW"/>
</dbReference>
<proteinExistence type="predicted"/>
<organism evidence="2 3">
    <name type="scientific">Lachnospira eligens</name>
    <dbReference type="NCBI Taxonomy" id="39485"/>
    <lineage>
        <taxon>Bacteria</taxon>
        <taxon>Bacillati</taxon>
        <taxon>Bacillota</taxon>
        <taxon>Clostridia</taxon>
        <taxon>Lachnospirales</taxon>
        <taxon>Lachnospiraceae</taxon>
        <taxon>Lachnospira</taxon>
    </lineage>
</organism>
<keyword evidence="2" id="KW-0489">Methyltransferase</keyword>
<protein>
    <submittedName>
        <fullName evidence="2">Methyltransferase domain-containing protein</fullName>
    </submittedName>
</protein>
<reference evidence="2 3" key="1">
    <citation type="journal article" date="2019" name="Nat. Med.">
        <title>A library of human gut bacterial isolates paired with longitudinal multiomics data enables mechanistic microbiome research.</title>
        <authorList>
            <person name="Poyet M."/>
            <person name="Groussin M."/>
            <person name="Gibbons S.M."/>
            <person name="Avila-Pacheco J."/>
            <person name="Jiang X."/>
            <person name="Kearney S.M."/>
            <person name="Perrotta A.R."/>
            <person name="Berdy B."/>
            <person name="Zhao S."/>
            <person name="Lieberman T.D."/>
            <person name="Swanson P.K."/>
            <person name="Smith M."/>
            <person name="Roesemann S."/>
            <person name="Alexander J.E."/>
            <person name="Rich S.A."/>
            <person name="Livny J."/>
            <person name="Vlamakis H."/>
            <person name="Clish C."/>
            <person name="Bullock K."/>
            <person name="Deik A."/>
            <person name="Scott J."/>
            <person name="Pierce K.A."/>
            <person name="Xavier R.J."/>
            <person name="Alm E.J."/>
        </authorList>
    </citation>
    <scope>NUCLEOTIDE SEQUENCE [LARGE SCALE GENOMIC DNA]</scope>
    <source>
        <strain evidence="2 3">BIOML-A1</strain>
    </source>
</reference>
<dbReference type="AlphaFoldDB" id="A0A7C9L7N6"/>
<dbReference type="CDD" id="cd02440">
    <property type="entry name" value="AdoMet_MTases"/>
    <property type="match status" value="1"/>
</dbReference>
<dbReference type="SUPFAM" id="SSF53335">
    <property type="entry name" value="S-adenosyl-L-methionine-dependent methyltransferases"/>
    <property type="match status" value="1"/>
</dbReference>
<dbReference type="Proteomes" id="UP000481964">
    <property type="component" value="Unassembled WGS sequence"/>
</dbReference>
<feature type="domain" description="Methyltransferase" evidence="1">
    <location>
        <begin position="68"/>
        <end position="162"/>
    </location>
</feature>
<evidence type="ECO:0000259" key="1">
    <source>
        <dbReference type="Pfam" id="PF13649"/>
    </source>
</evidence>
<sequence length="246" mass="29610">MRVNEKHVNIDYQKTKDFFKHRAEKFQENNPYSVTMYQDNNKELVRERNEYETEKLLSLLSIDKESEILDVACGIGRWADAIKTEVKKYCGIDFSDELIRIATERNKRDNYYYYVGSTSQLEKIIKQKRKGKFNIVLIVGIMLYLNDNDVIEMLQQIERCCEKEAVICIREPIGIEERLTLKDYYSDELKCDYNAIYRTRDEIKEILKDTLLNKNFAIETERFLFETDELNNRKETKQYYYILKRK</sequence>
<dbReference type="InterPro" id="IPR041698">
    <property type="entry name" value="Methyltransf_25"/>
</dbReference>
<comment type="caution">
    <text evidence="2">The sequence shown here is derived from an EMBL/GenBank/DDBJ whole genome shotgun (WGS) entry which is preliminary data.</text>
</comment>
<dbReference type="Pfam" id="PF13649">
    <property type="entry name" value="Methyltransf_25"/>
    <property type="match status" value="1"/>
</dbReference>
<evidence type="ECO:0000313" key="2">
    <source>
        <dbReference type="EMBL" id="MSC55993.1"/>
    </source>
</evidence>
<dbReference type="RefSeq" id="WP_154300266.1">
    <property type="nucleotide sequence ID" value="NZ_WKRD01000001.1"/>
</dbReference>